<feature type="region of interest" description="Disordered" evidence="1">
    <location>
        <begin position="290"/>
        <end position="323"/>
    </location>
</feature>
<keyword evidence="2" id="KW-0472">Membrane</keyword>
<name>A0A3N4MC59_9PEZI</name>
<feature type="region of interest" description="Disordered" evidence="1">
    <location>
        <begin position="150"/>
        <end position="173"/>
    </location>
</feature>
<gene>
    <name evidence="3" type="ORF">L211DRAFT_30244</name>
</gene>
<accession>A0A3N4MC59</accession>
<evidence type="ECO:0000256" key="2">
    <source>
        <dbReference type="SAM" id="Phobius"/>
    </source>
</evidence>
<evidence type="ECO:0000256" key="1">
    <source>
        <dbReference type="SAM" id="MobiDB-lite"/>
    </source>
</evidence>
<feature type="transmembrane region" description="Helical" evidence="2">
    <location>
        <begin position="408"/>
        <end position="430"/>
    </location>
</feature>
<sequence>MESLVSTTSTASRDILAEELTNLRSLLRLNADGIGDEADLISQLNQTRAAIDQFYTILCERRDLLVTPETLPPGSPASSIATSPRLSLDSIPASWRSSRTSQLSLSMGGGAELPKKLGLVDELRVAENMENGLGIVEDWYLEMDSLLGDEPATSDNREGRENVSDDAEDGNMGVQDETFKRLSDLLASLQSQAEAAISNPTTSFSDDWAAVEGIDNTEYRFPMLSKPKARKRISLRDSDVHSFSSPKSDQLLRASLRASFRRTNSLPYVPQRTSSIWSISSMPDRPRIITTDSCSPGTGEHTPLSPSNRSNTEPLDPISNGNHTIHRRVNSASLLSLPSKRYSRSLMSSPPPSGLSTAIHSGCSSPRSMSLSRRGSYLIKDMGIEGLLGELIEMGNRANQTVLEHQGFMTWVWALLAGGGALWLAVGWALKWNCQCQCPQGVR</sequence>
<evidence type="ECO:0000313" key="4">
    <source>
        <dbReference type="Proteomes" id="UP000267821"/>
    </source>
</evidence>
<reference evidence="3 4" key="1">
    <citation type="journal article" date="2018" name="Nat. Ecol. Evol.">
        <title>Pezizomycetes genomes reveal the molecular basis of ectomycorrhizal truffle lifestyle.</title>
        <authorList>
            <person name="Murat C."/>
            <person name="Payen T."/>
            <person name="Noel B."/>
            <person name="Kuo A."/>
            <person name="Morin E."/>
            <person name="Chen J."/>
            <person name="Kohler A."/>
            <person name="Krizsan K."/>
            <person name="Balestrini R."/>
            <person name="Da Silva C."/>
            <person name="Montanini B."/>
            <person name="Hainaut M."/>
            <person name="Levati E."/>
            <person name="Barry K.W."/>
            <person name="Belfiori B."/>
            <person name="Cichocki N."/>
            <person name="Clum A."/>
            <person name="Dockter R.B."/>
            <person name="Fauchery L."/>
            <person name="Guy J."/>
            <person name="Iotti M."/>
            <person name="Le Tacon F."/>
            <person name="Lindquist E.A."/>
            <person name="Lipzen A."/>
            <person name="Malagnac F."/>
            <person name="Mello A."/>
            <person name="Molinier V."/>
            <person name="Miyauchi S."/>
            <person name="Poulain J."/>
            <person name="Riccioni C."/>
            <person name="Rubini A."/>
            <person name="Sitrit Y."/>
            <person name="Splivallo R."/>
            <person name="Traeger S."/>
            <person name="Wang M."/>
            <person name="Zifcakova L."/>
            <person name="Wipf D."/>
            <person name="Zambonelli A."/>
            <person name="Paolocci F."/>
            <person name="Nowrousian M."/>
            <person name="Ottonello S."/>
            <person name="Baldrian P."/>
            <person name="Spatafora J.W."/>
            <person name="Henrissat B."/>
            <person name="Nagy L.G."/>
            <person name="Aury J.M."/>
            <person name="Wincker P."/>
            <person name="Grigoriev I.V."/>
            <person name="Bonfante P."/>
            <person name="Martin F.M."/>
        </authorList>
    </citation>
    <scope>NUCLEOTIDE SEQUENCE [LARGE SCALE GENOMIC DNA]</scope>
    <source>
        <strain evidence="3 4">ATCC MYA-4762</strain>
    </source>
</reference>
<protein>
    <submittedName>
        <fullName evidence="3">Uncharacterized protein</fullName>
    </submittedName>
</protein>
<keyword evidence="2" id="KW-1133">Transmembrane helix</keyword>
<evidence type="ECO:0000313" key="3">
    <source>
        <dbReference type="EMBL" id="RPB29611.1"/>
    </source>
</evidence>
<keyword evidence="2" id="KW-0812">Transmembrane</keyword>
<feature type="compositionally biased region" description="Polar residues" evidence="1">
    <location>
        <begin position="304"/>
        <end position="323"/>
    </location>
</feature>
<proteinExistence type="predicted"/>
<dbReference type="Proteomes" id="UP000267821">
    <property type="component" value="Unassembled WGS sequence"/>
</dbReference>
<dbReference type="InParanoid" id="A0A3N4MC59"/>
<organism evidence="3 4">
    <name type="scientific">Terfezia boudieri ATCC MYA-4762</name>
    <dbReference type="NCBI Taxonomy" id="1051890"/>
    <lineage>
        <taxon>Eukaryota</taxon>
        <taxon>Fungi</taxon>
        <taxon>Dikarya</taxon>
        <taxon>Ascomycota</taxon>
        <taxon>Pezizomycotina</taxon>
        <taxon>Pezizomycetes</taxon>
        <taxon>Pezizales</taxon>
        <taxon>Pezizaceae</taxon>
        <taxon>Terfezia</taxon>
    </lineage>
</organism>
<dbReference type="AlphaFoldDB" id="A0A3N4MC59"/>
<dbReference type="OrthoDB" id="5385394at2759"/>
<keyword evidence="4" id="KW-1185">Reference proteome</keyword>
<dbReference type="EMBL" id="ML121527">
    <property type="protein sequence ID" value="RPB29611.1"/>
    <property type="molecule type" value="Genomic_DNA"/>
</dbReference>